<keyword evidence="1" id="KW-0732">Signal</keyword>
<feature type="signal peptide" evidence="1">
    <location>
        <begin position="1"/>
        <end position="17"/>
    </location>
</feature>
<accession>A0A0B7ISU9</accession>
<evidence type="ECO:0000256" key="1">
    <source>
        <dbReference type="SAM" id="SignalP"/>
    </source>
</evidence>
<dbReference type="GeneID" id="97264330"/>
<protein>
    <recommendedName>
        <fullName evidence="4">Glycyl-tRNA synthetase subunit alpha</fullName>
    </recommendedName>
</protein>
<evidence type="ECO:0000313" key="2">
    <source>
        <dbReference type="EMBL" id="CEN53102.1"/>
    </source>
</evidence>
<dbReference type="Proteomes" id="UP000038200">
    <property type="component" value="Unassembled WGS sequence"/>
</dbReference>
<name>A0A0B7ISU9_9FLAO</name>
<reference evidence="2 3" key="1">
    <citation type="submission" date="2015-01" db="EMBL/GenBank/DDBJ databases">
        <authorList>
            <person name="Xiang T."/>
            <person name="Song Y."/>
            <person name="Huang L."/>
            <person name="Wang B."/>
            <person name="Wu P."/>
        </authorList>
    </citation>
    <scope>NUCLEOTIDE SEQUENCE [LARGE SCALE GENOMIC DNA]</scope>
    <source>
        <strain evidence="2 3">CcD93</strain>
    </source>
</reference>
<evidence type="ECO:0000313" key="3">
    <source>
        <dbReference type="Proteomes" id="UP000038200"/>
    </source>
</evidence>
<gene>
    <name evidence="2" type="ORF">CCAND93_370004</name>
</gene>
<evidence type="ECO:0008006" key="4">
    <source>
        <dbReference type="Google" id="ProtNLM"/>
    </source>
</evidence>
<sequence>MKKIIYLLLLVTGSISAQTLHIYGGKNHDVYLGCLNCDHYDSDSIWNKYGEYGNSYNSNSIWNQYGNYGSQYSDTSPWNKYASNPPVIVDKQGNFYGYFTINEYKDKRANFDLALYLYKYYDMIRKDVGEWYKKIFE</sequence>
<proteinExistence type="predicted"/>
<feature type="chain" id="PRO_5002116939" description="Glycyl-tRNA synthetase subunit alpha" evidence="1">
    <location>
        <begin position="18"/>
        <end position="137"/>
    </location>
</feature>
<dbReference type="RefSeq" id="WP_042007829.1">
    <property type="nucleotide sequence ID" value="NZ_BOQK01000047.1"/>
</dbReference>
<dbReference type="OrthoDB" id="583214at2"/>
<dbReference type="AlphaFoldDB" id="A0A0B7ISU9"/>
<dbReference type="EMBL" id="CDOL01000225">
    <property type="protein sequence ID" value="CEN53102.1"/>
    <property type="molecule type" value="Genomic_DNA"/>
</dbReference>
<organism evidence="2 3">
    <name type="scientific">Capnocytophaga canis</name>
    <dbReference type="NCBI Taxonomy" id="1848903"/>
    <lineage>
        <taxon>Bacteria</taxon>
        <taxon>Pseudomonadati</taxon>
        <taxon>Bacteroidota</taxon>
        <taxon>Flavobacteriia</taxon>
        <taxon>Flavobacteriales</taxon>
        <taxon>Flavobacteriaceae</taxon>
        <taxon>Capnocytophaga</taxon>
    </lineage>
</organism>